<dbReference type="AlphaFoldDB" id="A0AAV5M6B1"/>
<dbReference type="PANTHER" id="PTHR32166:SF74">
    <property type="entry name" value="OS05G0256350 PROTEIN"/>
    <property type="match status" value="1"/>
</dbReference>
<dbReference type="InterPro" id="IPR012337">
    <property type="entry name" value="RNaseH-like_sf"/>
</dbReference>
<dbReference type="PANTHER" id="PTHR32166">
    <property type="entry name" value="OSJNBA0013A04.12 PROTEIN"/>
    <property type="match status" value="1"/>
</dbReference>
<dbReference type="EMBL" id="BPVZ01000193">
    <property type="protein sequence ID" value="GKV45366.1"/>
    <property type="molecule type" value="Genomic_DNA"/>
</dbReference>
<reference evidence="2 3" key="1">
    <citation type="journal article" date="2021" name="Commun. Biol.">
        <title>The genome of Shorea leprosula (Dipterocarpaceae) highlights the ecological relevance of drought in aseasonal tropical rainforests.</title>
        <authorList>
            <person name="Ng K.K.S."/>
            <person name="Kobayashi M.J."/>
            <person name="Fawcett J.A."/>
            <person name="Hatakeyama M."/>
            <person name="Paape T."/>
            <person name="Ng C.H."/>
            <person name="Ang C.C."/>
            <person name="Tnah L.H."/>
            <person name="Lee C.T."/>
            <person name="Nishiyama T."/>
            <person name="Sese J."/>
            <person name="O'Brien M.J."/>
            <person name="Copetti D."/>
            <person name="Mohd Noor M.I."/>
            <person name="Ong R.C."/>
            <person name="Putra M."/>
            <person name="Sireger I.Z."/>
            <person name="Indrioko S."/>
            <person name="Kosugi Y."/>
            <person name="Izuno A."/>
            <person name="Isagi Y."/>
            <person name="Lee S.L."/>
            <person name="Shimizu K.K."/>
        </authorList>
    </citation>
    <scope>NUCLEOTIDE SEQUENCE [LARGE SCALE GENOMIC DNA]</scope>
    <source>
        <strain evidence="2">214</strain>
    </source>
</reference>
<evidence type="ECO:0000313" key="2">
    <source>
        <dbReference type="EMBL" id="GKV45366.1"/>
    </source>
</evidence>
<dbReference type="InterPro" id="IPR007021">
    <property type="entry name" value="DUF659"/>
</dbReference>
<evidence type="ECO:0000259" key="1">
    <source>
        <dbReference type="Pfam" id="PF04937"/>
    </source>
</evidence>
<comment type="caution">
    <text evidence="2">The sequence shown here is derived from an EMBL/GenBank/DDBJ whole genome shotgun (WGS) entry which is preliminary data.</text>
</comment>
<protein>
    <recommendedName>
        <fullName evidence="1">DUF659 domain-containing protein</fullName>
    </recommendedName>
</protein>
<proteinExistence type="predicted"/>
<dbReference type="Pfam" id="PF04937">
    <property type="entry name" value="DUF659"/>
    <property type="match status" value="1"/>
</dbReference>
<sequence length="484" mass="55139">MKNKTTALYLTISFSALRNMEEASEDSNAASERRTSLKRKSNDIGWECGELCDPNKLNAVECKLCGHVCRGGVYRIKQHIAHYKTSVKKWPLSLAEDKRRCLEALLGGNKGANRLSEAKRAKEEAGLRDEFSCSILPGKSLDFDVDDVQTSGASRVGKHGPMDRYLGFLSKPLKHPSFLALCEALGRYGRGYRPPSRYQLSEPLLKEEVGRTKESLKKHEQEWKYTGCSVIIDCWTDSKQRSIMNLCVNSGMGTIFLSREDSEQALTAEYIADYGIRKFPQFDGIISKAKNLTIFIHAHRRTLNMMHRITLRRDIVKLGVTKFATTFLTLQSLFEKKGKLMFMFSSDDWSMCKLSSSYKGKEASATVLSIKFWEGVNRCLKVFGPLVLRLGLGDKPSMGFIVGELENARKEIKAFYKNKQEKYKPILDVIEENSKDRLDTPLHKAAYLMNPHYYYNDPTMRMDSGLQKAALTCIEKFLWMTQRQ</sequence>
<name>A0AAV5M6B1_9ROSI</name>
<accession>A0AAV5M6B1</accession>
<evidence type="ECO:0000313" key="3">
    <source>
        <dbReference type="Proteomes" id="UP001054252"/>
    </source>
</evidence>
<gene>
    <name evidence="2" type="ORF">SLEP1_g52458</name>
</gene>
<keyword evidence="3" id="KW-1185">Reference proteome</keyword>
<organism evidence="2 3">
    <name type="scientific">Rubroshorea leprosula</name>
    <dbReference type="NCBI Taxonomy" id="152421"/>
    <lineage>
        <taxon>Eukaryota</taxon>
        <taxon>Viridiplantae</taxon>
        <taxon>Streptophyta</taxon>
        <taxon>Embryophyta</taxon>
        <taxon>Tracheophyta</taxon>
        <taxon>Spermatophyta</taxon>
        <taxon>Magnoliopsida</taxon>
        <taxon>eudicotyledons</taxon>
        <taxon>Gunneridae</taxon>
        <taxon>Pentapetalae</taxon>
        <taxon>rosids</taxon>
        <taxon>malvids</taxon>
        <taxon>Malvales</taxon>
        <taxon>Dipterocarpaceae</taxon>
        <taxon>Rubroshorea</taxon>
    </lineage>
</organism>
<feature type="domain" description="DUF659" evidence="1">
    <location>
        <begin position="195"/>
        <end position="273"/>
    </location>
</feature>
<dbReference type="Proteomes" id="UP001054252">
    <property type="component" value="Unassembled WGS sequence"/>
</dbReference>
<dbReference type="SUPFAM" id="SSF53098">
    <property type="entry name" value="Ribonuclease H-like"/>
    <property type="match status" value="1"/>
</dbReference>